<name>A0A6H1ZQ02_9ZZZZ</name>
<evidence type="ECO:0000313" key="2">
    <source>
        <dbReference type="EMBL" id="QJI00090.1"/>
    </source>
</evidence>
<accession>A0A6H1ZQ02</accession>
<protein>
    <submittedName>
        <fullName evidence="1">Uncharacterized protein</fullName>
    </submittedName>
</protein>
<reference evidence="1" key="1">
    <citation type="submission" date="2020-03" db="EMBL/GenBank/DDBJ databases">
        <title>The deep terrestrial virosphere.</title>
        <authorList>
            <person name="Holmfeldt K."/>
            <person name="Nilsson E."/>
            <person name="Simone D."/>
            <person name="Lopez-Fernandez M."/>
            <person name="Wu X."/>
            <person name="de Brujin I."/>
            <person name="Lundin D."/>
            <person name="Andersson A."/>
            <person name="Bertilsson S."/>
            <person name="Dopson M."/>
        </authorList>
    </citation>
    <scope>NUCLEOTIDE SEQUENCE</scope>
    <source>
        <strain evidence="1">TM448A01407</strain>
        <strain evidence="2">TM448B01816</strain>
    </source>
</reference>
<dbReference type="AlphaFoldDB" id="A0A6H1ZQ02"/>
<proteinExistence type="predicted"/>
<dbReference type="EMBL" id="MT144827">
    <property type="protein sequence ID" value="QJI00090.1"/>
    <property type="molecule type" value="Genomic_DNA"/>
</dbReference>
<dbReference type="EMBL" id="MT144144">
    <property type="protein sequence ID" value="QJA49588.1"/>
    <property type="molecule type" value="Genomic_DNA"/>
</dbReference>
<sequence length="137" mass="16242">MPKGFKGFQKGHKSFWTDELKKKASENHPRYWLGKKRDDPEYLKKISEAHKGQHSSPSTEFKPTGCKGRELLGDKVYRNLHYWVERKLGKPTKCEQCGKDVLTSKQIHWANKSGEYKKDVNDWVRLCVRCHFYKDRK</sequence>
<evidence type="ECO:0000313" key="1">
    <source>
        <dbReference type="EMBL" id="QJA49588.1"/>
    </source>
</evidence>
<gene>
    <name evidence="1" type="ORF">TM448A01407_0007</name>
    <name evidence="2" type="ORF">TM448B01816_0013</name>
</gene>
<organism evidence="1">
    <name type="scientific">viral metagenome</name>
    <dbReference type="NCBI Taxonomy" id="1070528"/>
    <lineage>
        <taxon>unclassified sequences</taxon>
        <taxon>metagenomes</taxon>
        <taxon>organismal metagenomes</taxon>
    </lineage>
</organism>